<evidence type="ECO:0000256" key="1">
    <source>
        <dbReference type="ARBA" id="ARBA00004606"/>
    </source>
</evidence>
<comment type="subcellular location">
    <subcellularLocation>
        <location evidence="1">Membrane</location>
        <topology evidence="1">Single-pass type II membrane protein</topology>
    </subcellularLocation>
</comment>
<evidence type="ECO:0000256" key="5">
    <source>
        <dbReference type="ARBA" id="ARBA00023002"/>
    </source>
</evidence>
<evidence type="ECO:0000256" key="6">
    <source>
        <dbReference type="RuleBase" id="RU000363"/>
    </source>
</evidence>
<reference evidence="9" key="2">
    <citation type="submission" date="2025-08" db="UniProtKB">
        <authorList>
            <consortium name="RefSeq"/>
        </authorList>
    </citation>
    <scope>IDENTIFICATION</scope>
    <source>
        <tissue evidence="9">Young leaves</tissue>
    </source>
</reference>
<dbReference type="PRINTS" id="PR00080">
    <property type="entry name" value="SDRFAMILY"/>
</dbReference>
<dbReference type="KEGG" id="aprc:113853873"/>
<dbReference type="InterPro" id="IPR036291">
    <property type="entry name" value="NAD(P)-bd_dom_sf"/>
</dbReference>
<feature type="transmembrane region" description="Helical" evidence="7">
    <location>
        <begin position="6"/>
        <end position="30"/>
    </location>
</feature>
<keyword evidence="3" id="KW-0521">NADP</keyword>
<keyword evidence="4" id="KW-0735">Signal-anchor</keyword>
<dbReference type="PANTHER" id="PTHR43391:SF76">
    <property type="entry name" value="11-BETA-HYDROXYSTEROID DEHYDROGENASE-LIKE 2-RELATED"/>
    <property type="match status" value="1"/>
</dbReference>
<dbReference type="Proteomes" id="UP000694853">
    <property type="component" value="Unplaced"/>
</dbReference>
<dbReference type="SUPFAM" id="SSF51735">
    <property type="entry name" value="NAD(P)-binding Rossmann-fold domains"/>
    <property type="match status" value="1"/>
</dbReference>
<keyword evidence="8" id="KW-1185">Reference proteome</keyword>
<accession>A0A8B8K9E4</accession>
<dbReference type="InterPro" id="IPR002347">
    <property type="entry name" value="SDR_fam"/>
</dbReference>
<keyword evidence="5" id="KW-0560">Oxidoreductase</keyword>
<dbReference type="GeneID" id="113853873"/>
<dbReference type="GO" id="GO:0016491">
    <property type="term" value="F:oxidoreductase activity"/>
    <property type="evidence" value="ECO:0007669"/>
    <property type="project" value="UniProtKB-KW"/>
</dbReference>
<dbReference type="Pfam" id="PF00106">
    <property type="entry name" value="adh_short"/>
    <property type="match status" value="1"/>
</dbReference>
<dbReference type="PROSITE" id="PS00061">
    <property type="entry name" value="ADH_SHORT"/>
    <property type="match status" value="1"/>
</dbReference>
<keyword evidence="7" id="KW-0812">Transmembrane</keyword>
<evidence type="ECO:0000313" key="9">
    <source>
        <dbReference type="RefSeq" id="XP_027340360.1"/>
    </source>
</evidence>
<organism evidence="8 9">
    <name type="scientific">Abrus precatorius</name>
    <name type="common">Indian licorice</name>
    <name type="synonym">Glycine abrus</name>
    <dbReference type="NCBI Taxonomy" id="3816"/>
    <lineage>
        <taxon>Eukaryota</taxon>
        <taxon>Viridiplantae</taxon>
        <taxon>Streptophyta</taxon>
        <taxon>Embryophyta</taxon>
        <taxon>Tracheophyta</taxon>
        <taxon>Spermatophyta</taxon>
        <taxon>Magnoliopsida</taxon>
        <taxon>eudicotyledons</taxon>
        <taxon>Gunneridae</taxon>
        <taxon>Pentapetalae</taxon>
        <taxon>rosids</taxon>
        <taxon>fabids</taxon>
        <taxon>Fabales</taxon>
        <taxon>Fabaceae</taxon>
        <taxon>Papilionoideae</taxon>
        <taxon>50 kb inversion clade</taxon>
        <taxon>NPAAA clade</taxon>
        <taxon>indigoferoid/millettioid clade</taxon>
        <taxon>Abreae</taxon>
        <taxon>Abrus</taxon>
    </lineage>
</organism>
<protein>
    <submittedName>
        <fullName evidence="9">11-beta-hydroxysteroid dehydrogenase 1B-like</fullName>
    </submittedName>
</protein>
<evidence type="ECO:0000256" key="2">
    <source>
        <dbReference type="ARBA" id="ARBA00006484"/>
    </source>
</evidence>
<keyword evidence="7" id="KW-1133">Transmembrane helix</keyword>
<keyword evidence="7" id="KW-0472">Membrane</keyword>
<evidence type="ECO:0000256" key="7">
    <source>
        <dbReference type="SAM" id="Phobius"/>
    </source>
</evidence>
<evidence type="ECO:0000256" key="3">
    <source>
        <dbReference type="ARBA" id="ARBA00022857"/>
    </source>
</evidence>
<name>A0A8B8K9E4_ABRPR</name>
<dbReference type="OrthoDB" id="47007at2759"/>
<evidence type="ECO:0000313" key="8">
    <source>
        <dbReference type="Proteomes" id="UP000694853"/>
    </source>
</evidence>
<gene>
    <name evidence="9" type="primary">LOC113853873</name>
</gene>
<sequence length="347" mass="38807">MDLIHGILNILAPPLSLILMLYIIPPYMLFKFLHFIIRSMFSENVAGKVILITGASSGIGEHLAYEYGRRGARLALVARRENRLKEVATTAKSHGSPDVITIPADVSIVKDCKRFVDLTINHFGRLDHLVNNAGVVPIGLFEHTTDTTNFAPTMDINFWGSAYCTYFSIPHLRKCKGKIIAIASAAGWLPAPRMLFYNASKAAVITLYENLRTELGRDIGITIVTPGLVESEMTQGKFLSKEGQMVLDQEMRDVQVSVMPIRSVTEAAKAIVNSACRGDSYLTEPAWVKAAFYWKIFCPEVLEFCNRWLLISGSSERDTISKKLLHLSRLKTYLYPESIRNPNLKPN</sequence>
<dbReference type="InterPro" id="IPR020904">
    <property type="entry name" value="Sc_DH/Rdtase_CS"/>
</dbReference>
<comment type="similarity">
    <text evidence="2 6">Belongs to the short-chain dehydrogenases/reductases (SDR) family.</text>
</comment>
<evidence type="ECO:0000256" key="4">
    <source>
        <dbReference type="ARBA" id="ARBA00022968"/>
    </source>
</evidence>
<reference evidence="8" key="1">
    <citation type="journal article" date="2019" name="Toxins">
        <title>Detection of Abrin-Like and Prepropulchellin-Like Toxin Genes and Transcripts Using Whole Genome Sequencing and Full-Length Transcript Sequencing of Abrus precatorius.</title>
        <authorList>
            <person name="Hovde B.T."/>
            <person name="Daligault H.E."/>
            <person name="Hanschen E.R."/>
            <person name="Kunde Y.A."/>
            <person name="Johnson M.B."/>
            <person name="Starkenburg S.R."/>
            <person name="Johnson S.L."/>
        </authorList>
    </citation>
    <scope>NUCLEOTIDE SEQUENCE [LARGE SCALE GENOMIC DNA]</scope>
</reference>
<proteinExistence type="inferred from homology"/>
<dbReference type="PANTHER" id="PTHR43391">
    <property type="entry name" value="RETINOL DEHYDROGENASE-RELATED"/>
    <property type="match status" value="1"/>
</dbReference>
<dbReference type="PRINTS" id="PR00081">
    <property type="entry name" value="GDHRDH"/>
</dbReference>
<dbReference type="RefSeq" id="XP_027340360.1">
    <property type="nucleotide sequence ID" value="XM_027484559.1"/>
</dbReference>
<dbReference type="GO" id="GO:0005829">
    <property type="term" value="C:cytosol"/>
    <property type="evidence" value="ECO:0007669"/>
    <property type="project" value="TreeGrafter"/>
</dbReference>
<dbReference type="GO" id="GO:0016020">
    <property type="term" value="C:membrane"/>
    <property type="evidence" value="ECO:0007669"/>
    <property type="project" value="UniProtKB-SubCell"/>
</dbReference>
<dbReference type="Gene3D" id="3.40.50.720">
    <property type="entry name" value="NAD(P)-binding Rossmann-like Domain"/>
    <property type="match status" value="1"/>
</dbReference>
<dbReference type="AlphaFoldDB" id="A0A8B8K9E4"/>